<dbReference type="RefSeq" id="YP_009497628.1">
    <property type="nucleotide sequence ID" value="NC_038008.1"/>
</dbReference>
<dbReference type="GeneID" id="36960270"/>
<gene>
    <name evidence="1" type="primary">ycf35</name>
</gene>
<protein>
    <submittedName>
        <fullName evidence="1">Uncharacterized protein</fullName>
    </submittedName>
</protein>
<geneLocation type="chloroplast" evidence="1"/>
<reference evidence="1" key="1">
    <citation type="journal article" date="2018" name="Adv. Bot. Res.">
        <title>Evolution of the Plastid Genomes in Diatoms.</title>
        <authorList>
            <person name="Yu M."/>
            <person name="Ashworth M.P."/>
            <person name="Hajrah N.H."/>
            <person name="Khiyami M.A."/>
            <person name="Sabir M.J."/>
            <person name="Alhebshi A.M."/>
            <person name="Al-Malki A.L."/>
            <person name="Sabir J.S.M."/>
            <person name="Theriot E.C."/>
            <person name="Jansen R.K."/>
        </authorList>
    </citation>
    <scope>NUCLEOTIDE SEQUENCE</scope>
</reference>
<proteinExistence type="predicted"/>
<keyword evidence="1" id="KW-0934">Plastid</keyword>
<keyword evidence="1" id="KW-0150">Chloroplast</keyword>
<sequence length="123" mass="14859">MSHITTLYSRFQNLRYLLKALETMKLLHLGTETYDKTSFQVFDTFSYLLYWNGESYNLINEENNNIIFSSNFFKKLYFSFLQKLNIIYLEESIISEMDTLGYQPSFYKYNQIDRSKTIIFNIK</sequence>
<organism evidence="1">
    <name type="scientific">Astrosyne radiata</name>
    <dbReference type="NCBI Taxonomy" id="1158023"/>
    <lineage>
        <taxon>Eukaryota</taxon>
        <taxon>Sar</taxon>
        <taxon>Stramenopiles</taxon>
        <taxon>Ochrophyta</taxon>
        <taxon>Bacillariophyta</taxon>
        <taxon>Fragilariophyceae</taxon>
        <taxon>Fragilariophycidae</taxon>
        <taxon>Cyclophorales</taxon>
        <taxon>Cyclophoraceae</taxon>
        <taxon>Astrosyne</taxon>
    </lineage>
</organism>
<dbReference type="EMBL" id="MG755807">
    <property type="protein sequence ID" value="AWT40341.1"/>
    <property type="molecule type" value="Genomic_DNA"/>
</dbReference>
<evidence type="ECO:0000313" key="1">
    <source>
        <dbReference type="EMBL" id="AWT40341.1"/>
    </source>
</evidence>
<dbReference type="AlphaFoldDB" id="A0A2U9NT83"/>
<accession>A0A2U9NT83</accession>
<name>A0A2U9NT83_9STRA</name>